<feature type="non-terminal residue" evidence="1">
    <location>
        <position position="1"/>
    </location>
</feature>
<keyword evidence="2" id="KW-1185">Reference proteome</keyword>
<dbReference type="EMBL" id="CAJNNV010020465">
    <property type="protein sequence ID" value="CAE8607096.1"/>
    <property type="molecule type" value="Genomic_DNA"/>
</dbReference>
<evidence type="ECO:0000313" key="2">
    <source>
        <dbReference type="Proteomes" id="UP000654075"/>
    </source>
</evidence>
<feature type="non-terminal residue" evidence="1">
    <location>
        <position position="95"/>
    </location>
</feature>
<dbReference type="AlphaFoldDB" id="A0A813F2Z3"/>
<organism evidence="1 2">
    <name type="scientific">Polarella glacialis</name>
    <name type="common">Dinoflagellate</name>
    <dbReference type="NCBI Taxonomy" id="89957"/>
    <lineage>
        <taxon>Eukaryota</taxon>
        <taxon>Sar</taxon>
        <taxon>Alveolata</taxon>
        <taxon>Dinophyceae</taxon>
        <taxon>Suessiales</taxon>
        <taxon>Suessiaceae</taxon>
        <taxon>Polarella</taxon>
    </lineage>
</organism>
<accession>A0A813F2Z3</accession>
<proteinExistence type="predicted"/>
<sequence length="95" mass="10434">SSSSKRRSRLRDDDDDDESIDAVEALGLPASVLGAILAGKCRDQLITATKERQKRFAEWIVSNCSSKWFVMNDASVGPECAKGIMLALALNERFT</sequence>
<comment type="caution">
    <text evidence="1">The sequence shown here is derived from an EMBL/GenBank/DDBJ whole genome shotgun (WGS) entry which is preliminary data.</text>
</comment>
<name>A0A813F2Z3_POLGL</name>
<dbReference type="Proteomes" id="UP000654075">
    <property type="component" value="Unassembled WGS sequence"/>
</dbReference>
<gene>
    <name evidence="1" type="ORF">PGLA1383_LOCUS25041</name>
</gene>
<protein>
    <submittedName>
        <fullName evidence="1">Uncharacterized protein</fullName>
    </submittedName>
</protein>
<evidence type="ECO:0000313" key="1">
    <source>
        <dbReference type="EMBL" id="CAE8607096.1"/>
    </source>
</evidence>
<reference evidence="1" key="1">
    <citation type="submission" date="2021-02" db="EMBL/GenBank/DDBJ databases">
        <authorList>
            <person name="Dougan E. K."/>
            <person name="Rhodes N."/>
            <person name="Thang M."/>
            <person name="Chan C."/>
        </authorList>
    </citation>
    <scope>NUCLEOTIDE SEQUENCE</scope>
</reference>